<dbReference type="Proteomes" id="UP001215598">
    <property type="component" value="Unassembled WGS sequence"/>
</dbReference>
<accession>A0AAD7IF83</accession>
<dbReference type="SUPFAM" id="SSF74788">
    <property type="entry name" value="Cullin repeat-like"/>
    <property type="match status" value="1"/>
</dbReference>
<protein>
    <submittedName>
        <fullName evidence="2">Uncharacterized protein</fullName>
    </submittedName>
</protein>
<dbReference type="InterPro" id="IPR016159">
    <property type="entry name" value="Cullin_repeat-like_dom_sf"/>
</dbReference>
<feature type="compositionally biased region" description="Low complexity" evidence="1">
    <location>
        <begin position="414"/>
        <end position="424"/>
    </location>
</feature>
<dbReference type="EMBL" id="JARKIB010000103">
    <property type="protein sequence ID" value="KAJ7740350.1"/>
    <property type="molecule type" value="Genomic_DNA"/>
</dbReference>
<organism evidence="2 3">
    <name type="scientific">Mycena metata</name>
    <dbReference type="NCBI Taxonomy" id="1033252"/>
    <lineage>
        <taxon>Eukaryota</taxon>
        <taxon>Fungi</taxon>
        <taxon>Dikarya</taxon>
        <taxon>Basidiomycota</taxon>
        <taxon>Agaricomycotina</taxon>
        <taxon>Agaricomycetes</taxon>
        <taxon>Agaricomycetidae</taxon>
        <taxon>Agaricales</taxon>
        <taxon>Marasmiineae</taxon>
        <taxon>Mycenaceae</taxon>
        <taxon>Mycena</taxon>
    </lineage>
</organism>
<feature type="region of interest" description="Disordered" evidence="1">
    <location>
        <begin position="265"/>
        <end position="289"/>
    </location>
</feature>
<keyword evidence="3" id="KW-1185">Reference proteome</keyword>
<name>A0AAD7IF83_9AGAR</name>
<gene>
    <name evidence="2" type="ORF">B0H16DRAFT_1729048</name>
</gene>
<sequence>MSRGIYAYSIAIAMTGESFIVSWSTLERAPPAFQTWRAGALFRVPRLTDLQMSQLRARLFTQHAPFSDNSSTRSSLTTSSTAHARNGGSRLFSLPSSAQGLASSASITLAVRAHAAQDGGPRQEVKRTFLTAGVDHIMTLLETGLSFAGARELMGSDLYSKLTDYSANHFKRSSRLVLSSHFSPGISHWATGAILSYCYCGTAPESDRRHALHRMRLEARLIMARRQGRAPDIRGRVVSRGYPIWALVAPDYYFFVCGDENRENASTLHDEPPPSATNTPPNGTATSSAPATRLFTYLNRYWVKRQRDEGKKAVYQVYTLALIQWHPHLFHRLIHPQRNGGTIDQTLAKKIINSAEATAFKFLNGTEGAAATTGEGAVPPAGGESLGGTGNIPEYLKKAEGRLNEDNEQSNLNPKTPYYPVSSSSVPSTRYPVGLRLTLPLATARPAHPRAHTPPVHRRINTIRFVAGIAESGVGPSAGAYPTTPGKRGIWEQETCDAVHNKAATLWERKFPLMPVLWSQRRTAYGLGKHRTVFHCERWVDLRRRLKEDTPTWLGTDTDDDVEVIILVSRSAAMQILAVREAYVVNPI</sequence>
<evidence type="ECO:0000313" key="2">
    <source>
        <dbReference type="EMBL" id="KAJ7740350.1"/>
    </source>
</evidence>
<evidence type="ECO:0000313" key="3">
    <source>
        <dbReference type="Proteomes" id="UP001215598"/>
    </source>
</evidence>
<reference evidence="2" key="1">
    <citation type="submission" date="2023-03" db="EMBL/GenBank/DDBJ databases">
        <title>Massive genome expansion in bonnet fungi (Mycena s.s.) driven by repeated elements and novel gene families across ecological guilds.</title>
        <authorList>
            <consortium name="Lawrence Berkeley National Laboratory"/>
            <person name="Harder C.B."/>
            <person name="Miyauchi S."/>
            <person name="Viragh M."/>
            <person name="Kuo A."/>
            <person name="Thoen E."/>
            <person name="Andreopoulos B."/>
            <person name="Lu D."/>
            <person name="Skrede I."/>
            <person name="Drula E."/>
            <person name="Henrissat B."/>
            <person name="Morin E."/>
            <person name="Kohler A."/>
            <person name="Barry K."/>
            <person name="LaButti K."/>
            <person name="Morin E."/>
            <person name="Salamov A."/>
            <person name="Lipzen A."/>
            <person name="Mereny Z."/>
            <person name="Hegedus B."/>
            <person name="Baldrian P."/>
            <person name="Stursova M."/>
            <person name="Weitz H."/>
            <person name="Taylor A."/>
            <person name="Grigoriev I.V."/>
            <person name="Nagy L.G."/>
            <person name="Martin F."/>
            <person name="Kauserud H."/>
        </authorList>
    </citation>
    <scope>NUCLEOTIDE SEQUENCE</scope>
    <source>
        <strain evidence="2">CBHHK182m</strain>
    </source>
</reference>
<dbReference type="AlphaFoldDB" id="A0AAD7IF83"/>
<evidence type="ECO:0000256" key="1">
    <source>
        <dbReference type="SAM" id="MobiDB-lite"/>
    </source>
</evidence>
<proteinExistence type="predicted"/>
<comment type="caution">
    <text evidence="2">The sequence shown here is derived from an EMBL/GenBank/DDBJ whole genome shotgun (WGS) entry which is preliminary data.</text>
</comment>
<feature type="compositionally biased region" description="Polar residues" evidence="1">
    <location>
        <begin position="276"/>
        <end position="289"/>
    </location>
</feature>
<feature type="region of interest" description="Disordered" evidence="1">
    <location>
        <begin position="405"/>
        <end position="424"/>
    </location>
</feature>
<feature type="region of interest" description="Disordered" evidence="1">
    <location>
        <begin position="66"/>
        <end position="88"/>
    </location>
</feature>
<dbReference type="Gene3D" id="1.20.1310.10">
    <property type="entry name" value="Cullin Repeats"/>
    <property type="match status" value="1"/>
</dbReference>
<feature type="compositionally biased region" description="Low complexity" evidence="1">
    <location>
        <begin position="67"/>
        <end position="81"/>
    </location>
</feature>